<feature type="transmembrane region" description="Helical" evidence="7">
    <location>
        <begin position="47"/>
        <end position="68"/>
    </location>
</feature>
<dbReference type="PROSITE" id="PS00218">
    <property type="entry name" value="AMINO_ACID_PERMEASE_1"/>
    <property type="match status" value="1"/>
</dbReference>
<feature type="region of interest" description="Disordered" evidence="6">
    <location>
        <begin position="1"/>
        <end position="26"/>
    </location>
</feature>
<protein>
    <submittedName>
        <fullName evidence="8">Amino acid permease-domain-containing protein</fullName>
    </submittedName>
</protein>
<sequence>MGDSVGSKDNSSKKAQQAFDDSLKPSMTSDIEGEIALEVRPKVHFNLFLALGQQYSITAAPLAIGIYLSLVTGLGGPPGYFWGFILVGFFQFIVCLAVAELASAIPHSSGPAYSVIALSDPHLAGNLGFIMGWLTNAGWYFICCASCLYPAQIIMALVEATNPGFIATAWQTYLLYIAFALGYLGLNLPRVFRVVGWLLKAILVIISVGAVFLLIVLLVRAQPKQDGRTVFVDFLNVSGWSSDGWVFFLVLLPAYACLAAFDNATHLTDELEQPEKQVPQVMIGSFFLASSLLYQ</sequence>
<dbReference type="InterPro" id="IPR004840">
    <property type="entry name" value="Amino_acid_permease_CS"/>
</dbReference>
<keyword evidence="3 7" id="KW-0812">Transmembrane</keyword>
<dbReference type="Proteomes" id="UP000326950">
    <property type="component" value="Unassembled WGS sequence"/>
</dbReference>
<feature type="transmembrane region" description="Helical" evidence="7">
    <location>
        <begin position="197"/>
        <end position="219"/>
    </location>
</feature>
<keyword evidence="2" id="KW-0813">Transport</keyword>
<comment type="subcellular location">
    <subcellularLocation>
        <location evidence="1">Membrane</location>
        <topology evidence="1">Multi-pass membrane protein</topology>
    </subcellularLocation>
</comment>
<evidence type="ECO:0000313" key="8">
    <source>
        <dbReference type="EMBL" id="KAE8156562.1"/>
    </source>
</evidence>
<feature type="transmembrane region" description="Helical" evidence="7">
    <location>
        <begin position="165"/>
        <end position="185"/>
    </location>
</feature>
<accession>A0A5N6UD99</accession>
<dbReference type="EMBL" id="ML738756">
    <property type="protein sequence ID" value="KAE8156562.1"/>
    <property type="molecule type" value="Genomic_DNA"/>
</dbReference>
<dbReference type="PANTHER" id="PTHR45649:SF16">
    <property type="entry name" value="7-KETO 8-AMINOPELARGONIC ACID TRANSPORTER"/>
    <property type="match status" value="1"/>
</dbReference>
<evidence type="ECO:0000256" key="1">
    <source>
        <dbReference type="ARBA" id="ARBA00004141"/>
    </source>
</evidence>
<evidence type="ECO:0000256" key="6">
    <source>
        <dbReference type="SAM" id="MobiDB-lite"/>
    </source>
</evidence>
<keyword evidence="9" id="KW-1185">Reference proteome</keyword>
<dbReference type="GO" id="GO:0016020">
    <property type="term" value="C:membrane"/>
    <property type="evidence" value="ECO:0007669"/>
    <property type="project" value="UniProtKB-SubCell"/>
</dbReference>
<dbReference type="InterPro" id="IPR002293">
    <property type="entry name" value="AA/rel_permease1"/>
</dbReference>
<dbReference type="PANTHER" id="PTHR45649">
    <property type="entry name" value="AMINO-ACID PERMEASE BAT1"/>
    <property type="match status" value="1"/>
</dbReference>
<gene>
    <name evidence="8" type="ORF">BDV40DRAFT_305973</name>
</gene>
<organism evidence="8 9">
    <name type="scientific">Aspergillus tamarii</name>
    <dbReference type="NCBI Taxonomy" id="41984"/>
    <lineage>
        <taxon>Eukaryota</taxon>
        <taxon>Fungi</taxon>
        <taxon>Dikarya</taxon>
        <taxon>Ascomycota</taxon>
        <taxon>Pezizomycotina</taxon>
        <taxon>Eurotiomycetes</taxon>
        <taxon>Eurotiomycetidae</taxon>
        <taxon>Eurotiales</taxon>
        <taxon>Aspergillaceae</taxon>
        <taxon>Aspergillus</taxon>
        <taxon>Aspergillus subgen. Circumdati</taxon>
    </lineage>
</organism>
<keyword evidence="4 7" id="KW-1133">Transmembrane helix</keyword>
<keyword evidence="5 7" id="KW-0472">Membrane</keyword>
<feature type="transmembrane region" description="Helical" evidence="7">
    <location>
        <begin position="139"/>
        <end position="158"/>
    </location>
</feature>
<evidence type="ECO:0000256" key="4">
    <source>
        <dbReference type="ARBA" id="ARBA00022989"/>
    </source>
</evidence>
<dbReference type="Pfam" id="PF13520">
    <property type="entry name" value="AA_permease_2"/>
    <property type="match status" value="1"/>
</dbReference>
<reference evidence="8 9" key="1">
    <citation type="submission" date="2019-04" db="EMBL/GenBank/DDBJ databases">
        <title>Friends and foes A comparative genomics study of 23 Aspergillus species from section Flavi.</title>
        <authorList>
            <consortium name="DOE Joint Genome Institute"/>
            <person name="Kjaerbolling I."/>
            <person name="Vesth T."/>
            <person name="Frisvad J.C."/>
            <person name="Nybo J.L."/>
            <person name="Theobald S."/>
            <person name="Kildgaard S."/>
            <person name="Isbrandt T."/>
            <person name="Kuo A."/>
            <person name="Sato A."/>
            <person name="Lyhne E.K."/>
            <person name="Kogle M.E."/>
            <person name="Wiebenga A."/>
            <person name="Kun R.S."/>
            <person name="Lubbers R.J."/>
            <person name="Makela M.R."/>
            <person name="Barry K."/>
            <person name="Chovatia M."/>
            <person name="Clum A."/>
            <person name="Daum C."/>
            <person name="Haridas S."/>
            <person name="He G."/>
            <person name="LaButti K."/>
            <person name="Lipzen A."/>
            <person name="Mondo S."/>
            <person name="Riley R."/>
            <person name="Salamov A."/>
            <person name="Simmons B.A."/>
            <person name="Magnuson J.K."/>
            <person name="Henrissat B."/>
            <person name="Mortensen U.H."/>
            <person name="Larsen T.O."/>
            <person name="Devries R.P."/>
            <person name="Grigoriev I.V."/>
            <person name="Machida M."/>
            <person name="Baker S.E."/>
            <person name="Andersen M.R."/>
        </authorList>
    </citation>
    <scope>NUCLEOTIDE SEQUENCE [LARGE SCALE GENOMIC DNA]</scope>
    <source>
        <strain evidence="8 9">CBS 117626</strain>
    </source>
</reference>
<dbReference type="GO" id="GO:0022857">
    <property type="term" value="F:transmembrane transporter activity"/>
    <property type="evidence" value="ECO:0007669"/>
    <property type="project" value="InterPro"/>
</dbReference>
<evidence type="ECO:0000256" key="5">
    <source>
        <dbReference type="ARBA" id="ARBA00023136"/>
    </source>
</evidence>
<evidence type="ECO:0000256" key="2">
    <source>
        <dbReference type="ARBA" id="ARBA00022448"/>
    </source>
</evidence>
<proteinExistence type="predicted"/>
<feature type="transmembrane region" description="Helical" evidence="7">
    <location>
        <begin position="240"/>
        <end position="261"/>
    </location>
</feature>
<dbReference type="Gene3D" id="1.20.1740.10">
    <property type="entry name" value="Amino acid/polyamine transporter I"/>
    <property type="match status" value="1"/>
</dbReference>
<evidence type="ECO:0000256" key="3">
    <source>
        <dbReference type="ARBA" id="ARBA00022692"/>
    </source>
</evidence>
<dbReference type="OrthoDB" id="2417308at2759"/>
<evidence type="ECO:0000313" key="9">
    <source>
        <dbReference type="Proteomes" id="UP000326950"/>
    </source>
</evidence>
<name>A0A5N6UD99_ASPTM</name>
<feature type="transmembrane region" description="Helical" evidence="7">
    <location>
        <begin position="80"/>
        <end position="99"/>
    </location>
</feature>
<dbReference type="GO" id="GO:0006865">
    <property type="term" value="P:amino acid transport"/>
    <property type="evidence" value="ECO:0007669"/>
    <property type="project" value="InterPro"/>
</dbReference>
<evidence type="ECO:0000256" key="7">
    <source>
        <dbReference type="SAM" id="Phobius"/>
    </source>
</evidence>
<dbReference type="AlphaFoldDB" id="A0A5N6UD99"/>